<dbReference type="Ensembl" id="ENSCSRT00000004513.1">
    <property type="protein sequence ID" value="ENSCSRP00000004370.1"/>
    <property type="gene ID" value="ENSCSRG00000003311.1"/>
</dbReference>
<name>A0A8C3RWV6_CHESE</name>
<sequence>MDTTQRNVQNDLEKTYNMLVLAVRTGTQFRANQRNHKKQSTKLPDYKAACVPRREIPGYYSWLCHTTMVKSLPSCVSVSLSLKCRVLRTFCKRSFPLQISKYYITARPQSAEFGLVVKAIDLEDLDSVFSSAGDVLQDNS</sequence>
<dbReference type="AlphaFoldDB" id="A0A8C3RWV6"/>
<proteinExistence type="predicted"/>
<evidence type="ECO:0000313" key="1">
    <source>
        <dbReference type="Ensembl" id="ENSCSRP00000004370.1"/>
    </source>
</evidence>
<accession>A0A8C3RWV6</accession>
<organism evidence="1 2">
    <name type="scientific">Chelydra serpentina</name>
    <name type="common">Snapping turtle</name>
    <name type="synonym">Testudo serpentina</name>
    <dbReference type="NCBI Taxonomy" id="8475"/>
    <lineage>
        <taxon>Eukaryota</taxon>
        <taxon>Metazoa</taxon>
        <taxon>Chordata</taxon>
        <taxon>Craniata</taxon>
        <taxon>Vertebrata</taxon>
        <taxon>Euteleostomi</taxon>
        <taxon>Archelosauria</taxon>
        <taxon>Testudinata</taxon>
        <taxon>Testudines</taxon>
        <taxon>Cryptodira</taxon>
        <taxon>Durocryptodira</taxon>
        <taxon>Americhelydia</taxon>
        <taxon>Chelydroidea</taxon>
        <taxon>Chelydridae</taxon>
        <taxon>Chelydra</taxon>
    </lineage>
</organism>
<keyword evidence="2" id="KW-1185">Reference proteome</keyword>
<reference evidence="1" key="1">
    <citation type="submission" date="2025-08" db="UniProtKB">
        <authorList>
            <consortium name="Ensembl"/>
        </authorList>
    </citation>
    <scope>IDENTIFICATION</scope>
</reference>
<evidence type="ECO:0000313" key="2">
    <source>
        <dbReference type="Proteomes" id="UP000694403"/>
    </source>
</evidence>
<protein>
    <submittedName>
        <fullName evidence="1">Uncharacterized protein</fullName>
    </submittedName>
</protein>
<reference evidence="1" key="2">
    <citation type="submission" date="2025-09" db="UniProtKB">
        <authorList>
            <consortium name="Ensembl"/>
        </authorList>
    </citation>
    <scope>IDENTIFICATION</scope>
</reference>
<dbReference type="Proteomes" id="UP000694403">
    <property type="component" value="Unplaced"/>
</dbReference>